<evidence type="ECO:0000256" key="2">
    <source>
        <dbReference type="SAM" id="MobiDB-lite"/>
    </source>
</evidence>
<evidence type="ECO:0000256" key="1">
    <source>
        <dbReference type="ARBA" id="ARBA00022729"/>
    </source>
</evidence>
<dbReference type="InterPro" id="IPR014755">
    <property type="entry name" value="Cu-Rt/internalin_Ig-like"/>
</dbReference>
<evidence type="ECO:0008006" key="5">
    <source>
        <dbReference type="Google" id="ProtNLM"/>
    </source>
</evidence>
<proteinExistence type="predicted"/>
<dbReference type="KEGG" id="cdrk:B9W14_06365"/>
<feature type="compositionally biased region" description="Pro residues" evidence="2">
    <location>
        <begin position="189"/>
        <end position="198"/>
    </location>
</feature>
<dbReference type="AlphaFoldDB" id="A0A2U8DN95"/>
<dbReference type="RefSeq" id="WP_052037891.1">
    <property type="nucleotide sequence ID" value="NZ_CP020953.1"/>
</dbReference>
<sequence>MAEEISTQLEGMPIANIVLAEIIDEVTGKAYRFDTAEDADTKADLSAGKEEILRVKNRIIAMNRTEDICIGYDTKLKNNTFTTELMSIVDGGIMTETGYEGPEIGKVVNKHPYTLNIYTEEKDYDSSTLRYVKFSFKHNKGKPVDFKFQNGKFLVPQFESHSRPKRGEKPVYISYVSSLPGEELTPTSPKVPTPPEPTLPSDTTPGVTVGSDCKVTWTFTNAINDADATVTNFKVTKKSDGTVIPGNVTIDTAKKIVIFVPTSIAAGVTYTAQALAIRSAGSSTADTTPISVDFTTI</sequence>
<name>A0A2U8DN95_9CLOT</name>
<accession>A0A2U8DN95</accession>
<dbReference type="OrthoDB" id="1907903at2"/>
<feature type="region of interest" description="Disordered" evidence="2">
    <location>
        <begin position="181"/>
        <end position="206"/>
    </location>
</feature>
<protein>
    <recommendedName>
        <fullName evidence="5">SbsA Ig-like domain-containing protein</fullName>
    </recommendedName>
</protein>
<organism evidence="3 4">
    <name type="scientific">Clostridium drakei</name>
    <dbReference type="NCBI Taxonomy" id="332101"/>
    <lineage>
        <taxon>Bacteria</taxon>
        <taxon>Bacillati</taxon>
        <taxon>Bacillota</taxon>
        <taxon>Clostridia</taxon>
        <taxon>Eubacteriales</taxon>
        <taxon>Clostridiaceae</taxon>
        <taxon>Clostridium</taxon>
    </lineage>
</organism>
<dbReference type="EMBL" id="CP020953">
    <property type="protein sequence ID" value="AWI04133.1"/>
    <property type="molecule type" value="Genomic_DNA"/>
</dbReference>
<dbReference type="Gene3D" id="2.60.40.1220">
    <property type="match status" value="1"/>
</dbReference>
<dbReference type="Proteomes" id="UP000244910">
    <property type="component" value="Chromosome"/>
</dbReference>
<evidence type="ECO:0000313" key="3">
    <source>
        <dbReference type="EMBL" id="AWI04133.1"/>
    </source>
</evidence>
<gene>
    <name evidence="3" type="ORF">B9W14_06365</name>
</gene>
<evidence type="ECO:0000313" key="4">
    <source>
        <dbReference type="Proteomes" id="UP000244910"/>
    </source>
</evidence>
<keyword evidence="4" id="KW-1185">Reference proteome</keyword>
<reference evidence="4" key="1">
    <citation type="submission" date="2017-04" db="EMBL/GenBank/DDBJ databases">
        <authorList>
            <person name="Song Y."/>
            <person name="Cho B.-K."/>
        </authorList>
    </citation>
    <scope>NUCLEOTIDE SEQUENCE [LARGE SCALE GENOMIC DNA]</scope>
    <source>
        <strain evidence="4">SL1</strain>
    </source>
</reference>
<keyword evidence="1" id="KW-0732">Signal</keyword>